<organism evidence="1">
    <name type="scientific">Phytophthora cinnamomi ormycovirus 4-1</name>
    <dbReference type="NCBI Taxonomy" id="3239323"/>
    <lineage>
        <taxon>Viruses</taxon>
        <taxon>Riboviria</taxon>
        <taxon>Orthornavirae</taxon>
        <taxon>Orpoviricetes</taxon>
        <taxon>Bormycovirales</taxon>
        <taxon>Alphaormycoviridae</taxon>
        <taxon>Phormycovirus</taxon>
        <taxon>Phormycovirus unphytophthorae</taxon>
    </lineage>
</organism>
<dbReference type="GO" id="GO:0003968">
    <property type="term" value="F:RNA-directed RNA polymerase activity"/>
    <property type="evidence" value="ECO:0007669"/>
    <property type="project" value="UniProtKB-KW"/>
</dbReference>
<protein>
    <submittedName>
        <fullName evidence="1">RNA-dependent RNA polymerase</fullName>
    </submittedName>
</protein>
<proteinExistence type="predicted"/>
<sequence>MLLYSNRSLDLMIPSVNLQASSAYGDKFSGNESFRSTLPTQLSGNPHMKGGKIWDFSHWIPSSYQLERFEEIGPPYYNFDLLRQVVRNEHYYHEIARFLKALYFWEKYVHTRKQTASFVWYSSWEQKECAAAILADTFSYSLRHTFGIEYVIPTDLDPRVRIYKLDSYDDIFPSRFALKWKEPDPEDFKYSLVPSPNPGEDILGSYEYFLDIILSKVPENIPLIEDDEILCELGTTTSWVSELGLKGTMPHWETNFRSPRAKLFEKDCLRAIRCVVPVHPDGVRDTAIVDRPANNSIRWIERQLTHILEYVPESAFTLYPSTLEARKEDVLNCKLKYSILRDMKKCGLTHNTRHLFPIIEKKLKEKFPYMPWERMKIFQNLSLMLETGEIVYPQRGYFLGMANSLVTLSLIVIFRMACANALNNIPTHEAVEIRAIIGNDDSCVRTNSYFLSKEILVQEKFLSEALDNYFNLKKSFISNVALFYEEYSDKRFKEKFSLVCNTLSVASLVGNVRIAKMYVCSQTPRFRYPRCQKALEEVVASYPYEFYPSEAHYHYELGGWLDTRRKGLKTTLLDLESNLRNGVDLEILDKAFSVSSFSARPPEVLLKGNVGKVGNIMLTNISEDFTRSIALDSETLYLRYKKLTVWQRNLAKRYKRIMWHASSWKRSWTHKEDILKVINAKDFYCIPDFAILAEEESGYGVDKFWDSRPDKPTDNATLRQIKAIDQSVIIHTKEPLDLAWADFEVNIPRLVSHGMGAVADLTGNLSFFGGLGVCASSEYGRRKGALPYINKEMLPKFKPASVPIRMITGKYFEDFELPYGNSNPQKFIRTAKWRVTRSELKEINQEAIDDFVDTFEESPDWGWSDPECELHEEDDQDFLIRLGIIHPEEEEEEEPAEEEWRILERERAQAALLSDYRSGVLGDITREEDRMRDPVLLAAYASAPIESVDAFDDDDGGGIGFGFDDADY</sequence>
<accession>A0AB39J666</accession>
<keyword evidence="1" id="KW-0696">RNA-directed RNA polymerase</keyword>
<name>A0AB39J666_9VIRU</name>
<keyword evidence="1" id="KW-0808">Transferase</keyword>
<reference evidence="1" key="1">
    <citation type="submission" date="2024-06" db="EMBL/GenBank/DDBJ databases">
        <title>Study of the virome of Pytophthora cinnamomi.</title>
        <authorList>
            <person name="Botella L."/>
            <person name="Jung T."/>
        </authorList>
    </citation>
    <scope>NUCLEOTIDE SEQUENCE</scope>
    <source>
        <strain evidence="1">Variant 1_Vietnamese</strain>
    </source>
</reference>
<dbReference type="EMBL" id="PP891842">
    <property type="protein sequence ID" value="XDO01619.1"/>
    <property type="molecule type" value="Genomic_RNA"/>
</dbReference>
<evidence type="ECO:0000313" key="1">
    <source>
        <dbReference type="EMBL" id="XDO01619.1"/>
    </source>
</evidence>
<keyword evidence="1" id="KW-0548">Nucleotidyltransferase</keyword>